<dbReference type="NCBIfam" id="TIGR00229">
    <property type="entry name" value="sensory_box"/>
    <property type="match status" value="1"/>
</dbReference>
<dbReference type="InterPro" id="IPR001610">
    <property type="entry name" value="PAC"/>
</dbReference>
<sequence>MNDKNLNFRYFFYFIISLFFIVLVINILKDKEMKNSLSFYKKYVNKEYAKKFNTYKDISELIYFNEFIKDNKITEILKSNLDSNFLKQQLLLNFENSFLFYKTLGLEETSFYSLKNEIILSMEDRYKDNFTSKIVEKVISNKKELFTYKIENEKISLLFSKPIFDEKLNLLGVMNLEFNSKDLIKNLEENSSSKFRIVISNNFQLKEEIFFNMKQTQKDELIEAINNQKEFFVVLNKKLRKIPIVFFPIDNSDFHKNGLYLIAYNDNKENEFTKINSYFDTLFMISILVMLIIVYLLYRTNNFKMKSEIIKKKYEELYEQVDNYIIKVETDLSGNIISATKPFYKISGYSKEEMLGKNTNMLRHPDVSKVFFENMWKDLKENKIWEGEIKNRDKYGNSYWIKAIIFPRYNFEGKLEGYSSIRINITDTKQLRKINRLLKEDLSNKLNDIKIKDKTLIDATKVQLMSKILDSFAHQWKVPISRISFEIQKLKQLKDTNLINIEKSIEFELKNLSNMLNEIKYLFDTRNSEKTNLLLVMKETILVLEDEFKKQNIKVKFDIKPEINISISFNELKSIFLNILKNCLEQTILNKAENVTIYISAICEDLDDNNDVVIKIEDNIKGENKKIIIDEILTSNEEKYFDTYLHLSKLFIEKNSGLLWCNNTIYNTTYFIKLNKEE</sequence>
<proteinExistence type="predicted"/>
<dbReference type="InterPro" id="IPR000014">
    <property type="entry name" value="PAS"/>
</dbReference>
<dbReference type="PROSITE" id="PS50112">
    <property type="entry name" value="PAS"/>
    <property type="match status" value="1"/>
</dbReference>
<evidence type="ECO:0000313" key="3">
    <source>
        <dbReference type="EMBL" id="AXX94251.1"/>
    </source>
</evidence>
<evidence type="ECO:0000259" key="2">
    <source>
        <dbReference type="PROSITE" id="PS50112"/>
    </source>
</evidence>
<keyword evidence="4" id="KW-0808">Transferase</keyword>
<dbReference type="InterPro" id="IPR013655">
    <property type="entry name" value="PAS_fold_3"/>
</dbReference>
<dbReference type="SUPFAM" id="SSF55785">
    <property type="entry name" value="PYP-like sensor domain (PAS domain)"/>
    <property type="match status" value="1"/>
</dbReference>
<keyword evidence="1" id="KW-1133">Transmembrane helix</keyword>
<dbReference type="OrthoDB" id="5347525at2"/>
<gene>
    <name evidence="3" type="ORF">AELL_0559</name>
    <name evidence="4" type="ORF">CP962_03070</name>
</gene>
<keyword evidence="5" id="KW-1185">Reference proteome</keyword>
<keyword evidence="1" id="KW-0812">Transmembrane</keyword>
<accession>A0A347U5X3</accession>
<dbReference type="Proteomes" id="UP000290588">
    <property type="component" value="Unassembled WGS sequence"/>
</dbReference>
<feature type="transmembrane region" description="Helical" evidence="1">
    <location>
        <begin position="6"/>
        <end position="28"/>
    </location>
</feature>
<name>A0A347U5X3_9BACT</name>
<dbReference type="Pfam" id="PF08447">
    <property type="entry name" value="PAS_3"/>
    <property type="match status" value="1"/>
</dbReference>
<organism evidence="4 6">
    <name type="scientific">Arcobacter ellisii</name>
    <dbReference type="NCBI Taxonomy" id="913109"/>
    <lineage>
        <taxon>Bacteria</taxon>
        <taxon>Pseudomonadati</taxon>
        <taxon>Campylobacterota</taxon>
        <taxon>Epsilonproteobacteria</taxon>
        <taxon>Campylobacterales</taxon>
        <taxon>Arcobacteraceae</taxon>
        <taxon>Arcobacter</taxon>
    </lineage>
</organism>
<feature type="transmembrane region" description="Helical" evidence="1">
    <location>
        <begin position="278"/>
        <end position="298"/>
    </location>
</feature>
<dbReference type="SMART" id="SM00086">
    <property type="entry name" value="PAC"/>
    <property type="match status" value="1"/>
</dbReference>
<protein>
    <submittedName>
        <fullName evidence="4">Histidine kinase</fullName>
    </submittedName>
    <submittedName>
        <fullName evidence="3">PAS sensor-containing signal transduction protein</fullName>
    </submittedName>
</protein>
<dbReference type="Gene3D" id="3.30.565.10">
    <property type="entry name" value="Histidine kinase-like ATPase, C-terminal domain"/>
    <property type="match status" value="1"/>
</dbReference>
<evidence type="ECO:0000313" key="4">
    <source>
        <dbReference type="EMBL" id="RXI32603.1"/>
    </source>
</evidence>
<evidence type="ECO:0000313" key="6">
    <source>
        <dbReference type="Proteomes" id="UP000290588"/>
    </source>
</evidence>
<evidence type="ECO:0000313" key="5">
    <source>
        <dbReference type="Proteomes" id="UP000262582"/>
    </source>
</evidence>
<dbReference type="CDD" id="cd00130">
    <property type="entry name" value="PAS"/>
    <property type="match status" value="1"/>
</dbReference>
<feature type="domain" description="PAS" evidence="2">
    <location>
        <begin position="310"/>
        <end position="382"/>
    </location>
</feature>
<reference evidence="4 6" key="1">
    <citation type="submission" date="2017-09" db="EMBL/GenBank/DDBJ databases">
        <title>Genomics of the genus Arcobacter.</title>
        <authorList>
            <person name="Perez-Cataluna A."/>
            <person name="Figueras M.J."/>
            <person name="Salas-Masso N."/>
        </authorList>
    </citation>
    <scope>NUCLEOTIDE SEQUENCE [LARGE SCALE GENOMIC DNA]</scope>
    <source>
        <strain evidence="4 6">CECT 7837</strain>
    </source>
</reference>
<dbReference type="Gene3D" id="3.30.450.20">
    <property type="entry name" value="PAS domain"/>
    <property type="match status" value="1"/>
</dbReference>
<dbReference type="KEGG" id="aell:AELL_0559"/>
<evidence type="ECO:0000256" key="1">
    <source>
        <dbReference type="SAM" id="Phobius"/>
    </source>
</evidence>
<keyword evidence="1" id="KW-0472">Membrane</keyword>
<keyword evidence="4" id="KW-0418">Kinase</keyword>
<reference evidence="3 5" key="2">
    <citation type="submission" date="2018-08" db="EMBL/GenBank/DDBJ databases">
        <title>Complete genome of the Arcobacter ellisii type strain LMG 26155.</title>
        <authorList>
            <person name="Miller W.G."/>
            <person name="Yee E."/>
            <person name="Bono J.L."/>
        </authorList>
    </citation>
    <scope>NUCLEOTIDE SEQUENCE [LARGE SCALE GENOMIC DNA]</scope>
    <source>
        <strain evidence="3 5">LMG 26155</strain>
    </source>
</reference>
<dbReference type="InterPro" id="IPR035965">
    <property type="entry name" value="PAS-like_dom_sf"/>
</dbReference>
<dbReference type="Proteomes" id="UP000262582">
    <property type="component" value="Chromosome"/>
</dbReference>
<dbReference type="EMBL" id="NXIG01000002">
    <property type="protein sequence ID" value="RXI32603.1"/>
    <property type="molecule type" value="Genomic_DNA"/>
</dbReference>
<dbReference type="RefSeq" id="WP_118916486.1">
    <property type="nucleotide sequence ID" value="NZ_CP032097.1"/>
</dbReference>
<dbReference type="AlphaFoldDB" id="A0A347U5X3"/>
<dbReference type="SUPFAM" id="SSF55874">
    <property type="entry name" value="ATPase domain of HSP90 chaperone/DNA topoisomerase II/histidine kinase"/>
    <property type="match status" value="1"/>
</dbReference>
<dbReference type="GO" id="GO:0016301">
    <property type="term" value="F:kinase activity"/>
    <property type="evidence" value="ECO:0007669"/>
    <property type="project" value="UniProtKB-KW"/>
</dbReference>
<dbReference type="InterPro" id="IPR036890">
    <property type="entry name" value="HATPase_C_sf"/>
</dbReference>
<dbReference type="EMBL" id="CP032097">
    <property type="protein sequence ID" value="AXX94251.1"/>
    <property type="molecule type" value="Genomic_DNA"/>
</dbReference>